<feature type="binding site" evidence="5">
    <location>
        <position position="49"/>
    </location>
    <ligand>
        <name>FAD</name>
        <dbReference type="ChEBI" id="CHEBI:57692"/>
    </ligand>
</feature>
<dbReference type="PROSITE" id="PS51384">
    <property type="entry name" value="FAD_FR"/>
    <property type="match status" value="1"/>
</dbReference>
<feature type="non-terminal residue" evidence="8">
    <location>
        <position position="1"/>
    </location>
</feature>
<feature type="region of interest" description="Disordered" evidence="6">
    <location>
        <begin position="247"/>
        <end position="273"/>
    </location>
</feature>
<feature type="binding site" evidence="5">
    <location>
        <position position="70"/>
    </location>
    <ligand>
        <name>FAD</name>
        <dbReference type="ChEBI" id="CHEBI:57692"/>
    </ligand>
</feature>
<dbReference type="SUPFAM" id="SSF63380">
    <property type="entry name" value="Riboflavin synthase domain-like"/>
    <property type="match status" value="1"/>
</dbReference>
<dbReference type="Pfam" id="PF00175">
    <property type="entry name" value="NAD_binding_1"/>
    <property type="match status" value="1"/>
</dbReference>
<dbReference type="InterPro" id="IPR039261">
    <property type="entry name" value="FNR_nucleotide-bd"/>
</dbReference>
<dbReference type="Gene3D" id="3.40.50.80">
    <property type="entry name" value="Nucleotide-binding domain of ferredoxin-NADP reductase (FNR) module"/>
    <property type="match status" value="1"/>
</dbReference>
<dbReference type="InterPro" id="IPR017927">
    <property type="entry name" value="FAD-bd_FR_type"/>
</dbReference>
<dbReference type="InterPro" id="IPR001834">
    <property type="entry name" value="CBR-like"/>
</dbReference>
<dbReference type="OrthoDB" id="432685at2759"/>
<dbReference type="InterPro" id="IPR017938">
    <property type="entry name" value="Riboflavin_synthase-like_b-brl"/>
</dbReference>
<dbReference type="GO" id="GO:0016491">
    <property type="term" value="F:oxidoreductase activity"/>
    <property type="evidence" value="ECO:0007669"/>
    <property type="project" value="UniProtKB-KW"/>
</dbReference>
<dbReference type="PANTHER" id="PTHR19370">
    <property type="entry name" value="NADH-CYTOCHROME B5 REDUCTASE"/>
    <property type="match status" value="1"/>
</dbReference>
<evidence type="ECO:0000256" key="5">
    <source>
        <dbReference type="PIRSR" id="PIRSR601834-1"/>
    </source>
</evidence>
<feature type="binding site" evidence="5">
    <location>
        <position position="77"/>
    </location>
    <ligand>
        <name>FAD</name>
        <dbReference type="ChEBI" id="CHEBI:57692"/>
    </ligand>
</feature>
<organism evidence="8 9">
    <name type="scientific">Symbiodinium pilosum</name>
    <name type="common">Dinoflagellate</name>
    <dbReference type="NCBI Taxonomy" id="2952"/>
    <lineage>
        <taxon>Eukaryota</taxon>
        <taxon>Sar</taxon>
        <taxon>Alveolata</taxon>
        <taxon>Dinophyceae</taxon>
        <taxon>Suessiales</taxon>
        <taxon>Symbiodiniaceae</taxon>
        <taxon>Symbiodinium</taxon>
    </lineage>
</organism>
<dbReference type="Pfam" id="PF00970">
    <property type="entry name" value="FAD_binding_6"/>
    <property type="match status" value="1"/>
</dbReference>
<dbReference type="Proteomes" id="UP000649617">
    <property type="component" value="Unassembled WGS sequence"/>
</dbReference>
<dbReference type="PRINTS" id="PR00406">
    <property type="entry name" value="CYTB5RDTASE"/>
</dbReference>
<accession>A0A812TLX5</accession>
<dbReference type="AlphaFoldDB" id="A0A812TLX5"/>
<keyword evidence="3 5" id="KW-0274">FAD</keyword>
<dbReference type="CDD" id="cd06183">
    <property type="entry name" value="cyt_b5_reduct_like"/>
    <property type="match status" value="1"/>
</dbReference>
<proteinExistence type="predicted"/>
<comment type="cofactor">
    <cofactor evidence="1 5">
        <name>FAD</name>
        <dbReference type="ChEBI" id="CHEBI:57692"/>
    </cofactor>
</comment>
<feature type="domain" description="FAD-binding FR-type" evidence="7">
    <location>
        <begin position="1"/>
        <end position="102"/>
    </location>
</feature>
<dbReference type="SUPFAM" id="SSF52343">
    <property type="entry name" value="Ferredoxin reductase-like, C-terminal NADP-linked domain"/>
    <property type="match status" value="1"/>
</dbReference>
<evidence type="ECO:0000256" key="4">
    <source>
        <dbReference type="ARBA" id="ARBA00023002"/>
    </source>
</evidence>
<name>A0A812TLX5_SYMPI</name>
<dbReference type="EMBL" id="CAJNIZ010032603">
    <property type="protein sequence ID" value="CAE7538545.1"/>
    <property type="molecule type" value="Genomic_DNA"/>
</dbReference>
<evidence type="ECO:0000313" key="9">
    <source>
        <dbReference type="Proteomes" id="UP000649617"/>
    </source>
</evidence>
<keyword evidence="2 5" id="KW-0285">Flavoprotein</keyword>
<evidence type="ECO:0000256" key="3">
    <source>
        <dbReference type="ARBA" id="ARBA00022827"/>
    </source>
</evidence>
<feature type="binding site" evidence="5">
    <location>
        <position position="51"/>
    </location>
    <ligand>
        <name>FAD</name>
        <dbReference type="ChEBI" id="CHEBI:57692"/>
    </ligand>
</feature>
<keyword evidence="4" id="KW-0560">Oxidoreductase</keyword>
<feature type="binding site" evidence="5">
    <location>
        <position position="118"/>
    </location>
    <ligand>
        <name>FAD</name>
        <dbReference type="ChEBI" id="CHEBI:57692"/>
    </ligand>
</feature>
<dbReference type="Gene3D" id="2.40.30.10">
    <property type="entry name" value="Translation factors"/>
    <property type="match status" value="1"/>
</dbReference>
<reference evidence="8" key="1">
    <citation type="submission" date="2021-02" db="EMBL/GenBank/DDBJ databases">
        <authorList>
            <person name="Dougan E. K."/>
            <person name="Rhodes N."/>
            <person name="Thang M."/>
            <person name="Chan C."/>
        </authorList>
    </citation>
    <scope>NUCLEOTIDE SEQUENCE</scope>
</reference>
<keyword evidence="9" id="KW-1185">Reference proteome</keyword>
<evidence type="ECO:0000256" key="6">
    <source>
        <dbReference type="SAM" id="MobiDB-lite"/>
    </source>
</evidence>
<evidence type="ECO:0000313" key="8">
    <source>
        <dbReference type="EMBL" id="CAE7538545.1"/>
    </source>
</evidence>
<gene>
    <name evidence="8" type="primary">CBR2</name>
    <name evidence="8" type="ORF">SPIL2461_LOCUS14247</name>
</gene>
<dbReference type="InterPro" id="IPR001433">
    <property type="entry name" value="OxRdtase_FAD/NAD-bd"/>
</dbReference>
<dbReference type="InterPro" id="IPR008333">
    <property type="entry name" value="Cbr1-like_FAD-bd_dom"/>
</dbReference>
<evidence type="ECO:0000256" key="2">
    <source>
        <dbReference type="ARBA" id="ARBA00022630"/>
    </source>
</evidence>
<comment type="caution">
    <text evidence="8">The sequence shown here is derived from an EMBL/GenBank/DDBJ whole genome shotgun (WGS) entry which is preliminary data.</text>
</comment>
<evidence type="ECO:0000256" key="1">
    <source>
        <dbReference type="ARBA" id="ARBA00001974"/>
    </source>
</evidence>
<feature type="binding site" evidence="5">
    <location>
        <position position="68"/>
    </location>
    <ligand>
        <name>FAD</name>
        <dbReference type="ChEBI" id="CHEBI:57692"/>
    </ligand>
</feature>
<protein>
    <submittedName>
        <fullName evidence="8">CBR2 protein</fullName>
    </submittedName>
</protein>
<evidence type="ECO:0000259" key="7">
    <source>
        <dbReference type="PROSITE" id="PS51384"/>
    </source>
</evidence>
<sequence>EWQLQAVRTLNHDCVQLKFRCLGDVAIDSIAPVWHVDLAAELGDRTVSRAYTPVSTAQDFANGVLDLLIKVYPNGVMTQHLASLKVGECIAVAKPISTLDIGFLAEGVVVIAGGSAVTLAMQVCEIVLNLEEPPEVHLLLCNKTVDDALFAERFEQLLETHPLFHVTHCISREKPHKAGRALWKQDRLNVAILRGLPQQLKTIVSGPPGLCRAAYDALWALNRLGNTLFLDELPEVSSACASKLVEGAPPKRQDRPSQAGQEVLKRAKAAMGT</sequence>